<evidence type="ECO:0000313" key="1">
    <source>
        <dbReference type="EMBL" id="KRY09351.1"/>
    </source>
</evidence>
<dbReference type="AlphaFoldDB" id="A0A0V0Z9X4"/>
<name>A0A0V0Z9X4_9BILA</name>
<organism evidence="1 2">
    <name type="scientific">Trichinella patagoniensis</name>
    <dbReference type="NCBI Taxonomy" id="990121"/>
    <lineage>
        <taxon>Eukaryota</taxon>
        <taxon>Metazoa</taxon>
        <taxon>Ecdysozoa</taxon>
        <taxon>Nematoda</taxon>
        <taxon>Enoplea</taxon>
        <taxon>Dorylaimia</taxon>
        <taxon>Trichinellida</taxon>
        <taxon>Trichinellidae</taxon>
        <taxon>Trichinella</taxon>
    </lineage>
</organism>
<dbReference type="Proteomes" id="UP000054783">
    <property type="component" value="Unassembled WGS sequence"/>
</dbReference>
<proteinExistence type="predicted"/>
<comment type="caution">
    <text evidence="1">The sequence shown here is derived from an EMBL/GenBank/DDBJ whole genome shotgun (WGS) entry which is preliminary data.</text>
</comment>
<accession>A0A0V0Z9X4</accession>
<dbReference type="EMBL" id="JYDQ01000278">
    <property type="protein sequence ID" value="KRY09351.1"/>
    <property type="molecule type" value="Genomic_DNA"/>
</dbReference>
<sequence length="104" mass="11130">MGCQDTVVTCMPAHQRISFEEIAVADADSPCHMPSQCASKKASINLMVVIHTSSTSLCEIAMCNSAARALDRYGLICGWVAAFGFLDMPAPQSHKAPLKCGWPT</sequence>
<reference evidence="1 2" key="1">
    <citation type="submission" date="2015-01" db="EMBL/GenBank/DDBJ databases">
        <title>Evolution of Trichinella species and genotypes.</title>
        <authorList>
            <person name="Korhonen P.K."/>
            <person name="Edoardo P."/>
            <person name="Giuseppe L.R."/>
            <person name="Gasser R.B."/>
        </authorList>
    </citation>
    <scope>NUCLEOTIDE SEQUENCE [LARGE SCALE GENOMIC DNA]</scope>
    <source>
        <strain evidence="1">ISS2496</strain>
    </source>
</reference>
<evidence type="ECO:0000313" key="2">
    <source>
        <dbReference type="Proteomes" id="UP000054783"/>
    </source>
</evidence>
<keyword evidence="2" id="KW-1185">Reference proteome</keyword>
<protein>
    <submittedName>
        <fullName evidence="1">Uncharacterized protein</fullName>
    </submittedName>
</protein>
<gene>
    <name evidence="1" type="ORF">T12_10424</name>
</gene>